<dbReference type="GO" id="GO:0005737">
    <property type="term" value="C:cytoplasm"/>
    <property type="evidence" value="ECO:0007669"/>
    <property type="project" value="TreeGrafter"/>
</dbReference>
<keyword evidence="9" id="KW-1185">Reference proteome</keyword>
<keyword evidence="3 4" id="KW-0326">Glycosidase</keyword>
<protein>
    <submittedName>
        <fullName evidence="8">Sucrose-6-phosphate hydrolase SacC, GH32 family</fullName>
    </submittedName>
</protein>
<feature type="region of interest" description="Disordered" evidence="5">
    <location>
        <begin position="574"/>
        <end position="599"/>
    </location>
</feature>
<evidence type="ECO:0000256" key="5">
    <source>
        <dbReference type="SAM" id="MobiDB-lite"/>
    </source>
</evidence>
<dbReference type="GO" id="GO:0004575">
    <property type="term" value="F:sucrose alpha-glucosidase activity"/>
    <property type="evidence" value="ECO:0007669"/>
    <property type="project" value="TreeGrafter"/>
</dbReference>
<dbReference type="RefSeq" id="WP_091399251.1">
    <property type="nucleotide sequence ID" value="NZ_FNQY01000015.1"/>
</dbReference>
<evidence type="ECO:0000313" key="9">
    <source>
        <dbReference type="Proteomes" id="UP000199041"/>
    </source>
</evidence>
<dbReference type="InterPro" id="IPR018053">
    <property type="entry name" value="Glyco_hydro_32_AS"/>
</dbReference>
<dbReference type="Gene3D" id="2.60.120.560">
    <property type="entry name" value="Exo-inulinase, domain 1"/>
    <property type="match status" value="1"/>
</dbReference>
<dbReference type="InterPro" id="IPR013189">
    <property type="entry name" value="Glyco_hydro_32_C"/>
</dbReference>
<dbReference type="InterPro" id="IPR001362">
    <property type="entry name" value="Glyco_hydro_32"/>
</dbReference>
<dbReference type="Gene3D" id="2.115.10.20">
    <property type="entry name" value="Glycosyl hydrolase domain, family 43"/>
    <property type="match status" value="1"/>
</dbReference>
<keyword evidence="2 4" id="KW-0378">Hydrolase</keyword>
<accession>A0A1H4AM83</accession>
<dbReference type="GO" id="GO:0005987">
    <property type="term" value="P:sucrose catabolic process"/>
    <property type="evidence" value="ECO:0007669"/>
    <property type="project" value="TreeGrafter"/>
</dbReference>
<feature type="compositionally biased region" description="Basic residues" evidence="5">
    <location>
        <begin position="586"/>
        <end position="599"/>
    </location>
</feature>
<name>A0A1H4AM83_9BACT</name>
<dbReference type="EMBL" id="FNQY01000015">
    <property type="protein sequence ID" value="SEA36897.1"/>
    <property type="molecule type" value="Genomic_DNA"/>
</dbReference>
<feature type="domain" description="Glycosyl hydrolase family 32 N-terminal" evidence="6">
    <location>
        <begin position="78"/>
        <end position="362"/>
    </location>
</feature>
<dbReference type="InterPro" id="IPR013148">
    <property type="entry name" value="Glyco_hydro_32_N"/>
</dbReference>
<evidence type="ECO:0000313" key="8">
    <source>
        <dbReference type="EMBL" id="SEA36897.1"/>
    </source>
</evidence>
<dbReference type="InterPro" id="IPR013320">
    <property type="entry name" value="ConA-like_dom_sf"/>
</dbReference>
<dbReference type="SUPFAM" id="SSF49899">
    <property type="entry name" value="Concanavalin A-like lectins/glucanases"/>
    <property type="match status" value="1"/>
</dbReference>
<dbReference type="SUPFAM" id="SSF75005">
    <property type="entry name" value="Arabinanase/levansucrase/invertase"/>
    <property type="match status" value="1"/>
</dbReference>
<gene>
    <name evidence="8" type="ORF">SAMN05192529_11567</name>
</gene>
<proteinExistence type="inferred from homology"/>
<evidence type="ECO:0000256" key="3">
    <source>
        <dbReference type="ARBA" id="ARBA00023295"/>
    </source>
</evidence>
<dbReference type="PROSITE" id="PS00609">
    <property type="entry name" value="GLYCOSYL_HYDROL_F32"/>
    <property type="match status" value="1"/>
</dbReference>
<evidence type="ECO:0000256" key="1">
    <source>
        <dbReference type="ARBA" id="ARBA00009902"/>
    </source>
</evidence>
<evidence type="ECO:0000256" key="4">
    <source>
        <dbReference type="RuleBase" id="RU362110"/>
    </source>
</evidence>
<dbReference type="PANTHER" id="PTHR42800:SF1">
    <property type="entry name" value="EXOINULINASE INUD (AFU_ORTHOLOGUE AFUA_5G00480)"/>
    <property type="match status" value="1"/>
</dbReference>
<dbReference type="STRING" id="551991.SAMN05192529_11567"/>
<comment type="similarity">
    <text evidence="1 4">Belongs to the glycosyl hydrolase 32 family.</text>
</comment>
<dbReference type="CDD" id="cd18622">
    <property type="entry name" value="GH32_Inu-like"/>
    <property type="match status" value="1"/>
</dbReference>
<feature type="domain" description="Glycosyl hydrolase family 32 C-terminal" evidence="7">
    <location>
        <begin position="532"/>
        <end position="653"/>
    </location>
</feature>
<dbReference type="SMART" id="SM00640">
    <property type="entry name" value="Glyco_32"/>
    <property type="match status" value="1"/>
</dbReference>
<evidence type="ECO:0000259" key="7">
    <source>
        <dbReference type="Pfam" id="PF08244"/>
    </source>
</evidence>
<sequence length="662" mass="72844">MQQRKHSVNYLISHTDPQGGSGVPFPCSFGGSLRKGTALLLILWLLRGLCLSDGIQGLHAQRIQSQDSRAERLRPLLHFTPEAHWINDPNGLVYIKGTYHMFYQYYPEAINWGPMHWGHAISRDLIHWQELPIALYPDSLGYIFSGSAVYDQDNTSGLGSKSRPPLVAIFTHHDPKRADAGREDVERQSIAYSLDEGLTWIKYPGNPVVQNPGVRDFRDPKVFWYAPDKKWIMVVAASDRVRLYSSKNLTRWQPLSEFGSNVGSHASVWECPDLFPLLVEPLERSGKTSAKHNRASSPAIKWVLTVSEGNGGPNKGSGIQYFVGDFDGTNFISPQKEVRWLEYGPDDYAGNTWNGLAGLSRLEMVAAGKPRVGRKEAKGTKRGEGPGSRSYIGWMTNLMYAGSVPATTWRGEMTLPRILSLVKVSAAAGNADKRADEKTYDRYYLRQTPVGTLQKQIASKGATLELGGAGDSPGKQATMSTPLAQGSPLLIEMDGINSSSFKLVFRSPKGDSLVVGLEPTKSIGSRGGSGSRYYINRGGAGDMAFARDMNTVLYGPVLDFAAKQAAGAMDEVGGVHANHPSELPKRKSGKPHNKPGSKRHVQIILDRNSVELFADGGLSVMTALIYPRAYFDRVDCSLQNFSKSKANSQRLRVHIRELKPGR</sequence>
<evidence type="ECO:0000256" key="2">
    <source>
        <dbReference type="ARBA" id="ARBA00022801"/>
    </source>
</evidence>
<dbReference type="OrthoDB" id="9759709at2"/>
<reference evidence="8 9" key="1">
    <citation type="submission" date="2016-10" db="EMBL/GenBank/DDBJ databases">
        <authorList>
            <person name="de Groot N.N."/>
        </authorList>
    </citation>
    <scope>NUCLEOTIDE SEQUENCE [LARGE SCALE GENOMIC DNA]</scope>
    <source>
        <strain evidence="8 9">Vu-144</strain>
    </source>
</reference>
<evidence type="ECO:0000259" key="6">
    <source>
        <dbReference type="Pfam" id="PF00251"/>
    </source>
</evidence>
<organism evidence="8 9">
    <name type="scientific">Arachidicoccus rhizosphaerae</name>
    <dbReference type="NCBI Taxonomy" id="551991"/>
    <lineage>
        <taxon>Bacteria</taxon>
        <taxon>Pseudomonadati</taxon>
        <taxon>Bacteroidota</taxon>
        <taxon>Chitinophagia</taxon>
        <taxon>Chitinophagales</taxon>
        <taxon>Chitinophagaceae</taxon>
        <taxon>Arachidicoccus</taxon>
    </lineage>
</organism>
<dbReference type="Proteomes" id="UP000199041">
    <property type="component" value="Unassembled WGS sequence"/>
</dbReference>
<dbReference type="Pfam" id="PF08244">
    <property type="entry name" value="Glyco_hydro_32C"/>
    <property type="match status" value="1"/>
</dbReference>
<dbReference type="Pfam" id="PF00251">
    <property type="entry name" value="Glyco_hydro_32N"/>
    <property type="match status" value="1"/>
</dbReference>
<dbReference type="InterPro" id="IPR023296">
    <property type="entry name" value="Glyco_hydro_beta-prop_sf"/>
</dbReference>
<dbReference type="AlphaFoldDB" id="A0A1H4AM83"/>
<dbReference type="PANTHER" id="PTHR42800">
    <property type="entry name" value="EXOINULINASE INUD (AFU_ORTHOLOGUE AFUA_5G00480)"/>
    <property type="match status" value="1"/>
</dbReference>